<proteinExistence type="predicted"/>
<gene>
    <name evidence="1" type="ORF">SINV_08379</name>
</gene>
<protein>
    <submittedName>
        <fullName evidence="1">Uncharacterized protein</fullName>
    </submittedName>
</protein>
<feature type="non-terminal residue" evidence="1">
    <location>
        <position position="113"/>
    </location>
</feature>
<accession>E9J5U6</accession>
<organism>
    <name type="scientific">Solenopsis invicta</name>
    <name type="common">Red imported fire ant</name>
    <name type="synonym">Solenopsis wagneri</name>
    <dbReference type="NCBI Taxonomy" id="13686"/>
    <lineage>
        <taxon>Eukaryota</taxon>
        <taxon>Metazoa</taxon>
        <taxon>Ecdysozoa</taxon>
        <taxon>Arthropoda</taxon>
        <taxon>Hexapoda</taxon>
        <taxon>Insecta</taxon>
        <taxon>Pterygota</taxon>
        <taxon>Neoptera</taxon>
        <taxon>Endopterygota</taxon>
        <taxon>Hymenoptera</taxon>
        <taxon>Apocrita</taxon>
        <taxon>Aculeata</taxon>
        <taxon>Formicoidea</taxon>
        <taxon>Formicidae</taxon>
        <taxon>Myrmicinae</taxon>
        <taxon>Solenopsis</taxon>
    </lineage>
</organism>
<name>E9J5U6_SOLIN</name>
<reference evidence="1" key="1">
    <citation type="journal article" date="2011" name="Proc. Natl. Acad. Sci. U.S.A.">
        <title>The genome of the fire ant Solenopsis invicta.</title>
        <authorList>
            <person name="Wurm Y."/>
            <person name="Wang J."/>
            <person name="Riba-Grognuz O."/>
            <person name="Corona M."/>
            <person name="Nygaard S."/>
            <person name="Hunt B.G."/>
            <person name="Ingram K.K."/>
            <person name="Falquet L."/>
            <person name="Nipitwattanaphon M."/>
            <person name="Gotzek D."/>
            <person name="Dijkstra M.B."/>
            <person name="Oettler J."/>
            <person name="Comtesse F."/>
            <person name="Shih C.J."/>
            <person name="Wu W.J."/>
            <person name="Yang C.C."/>
            <person name="Thomas J."/>
            <person name="Beaudoing E."/>
            <person name="Pradervand S."/>
            <person name="Flegel V."/>
            <person name="Cook E.D."/>
            <person name="Fabbretti R."/>
            <person name="Stockinger H."/>
            <person name="Long L."/>
            <person name="Farmerie W.G."/>
            <person name="Oakey J."/>
            <person name="Boomsma J.J."/>
            <person name="Pamilo P."/>
            <person name="Yi S.V."/>
            <person name="Heinze J."/>
            <person name="Goodisman M.A."/>
            <person name="Farinelli L."/>
            <person name="Harshman K."/>
            <person name="Hulo N."/>
            <person name="Cerutti L."/>
            <person name="Xenarios I."/>
            <person name="Shoemaker D."/>
            <person name="Keller L."/>
        </authorList>
    </citation>
    <scope>NUCLEOTIDE SEQUENCE [LARGE SCALE GENOMIC DNA]</scope>
</reference>
<dbReference type="AlphaFoldDB" id="E9J5U6"/>
<sequence>MTNNLDVLMKIRLGLRTKDDLLLARDICRKLKITQTSKDVENKPFLSTEENAYTSFAANAPNQIKVKGKIRKTRTTPDIKVKNGERINLEKLECTTQARAKDTSMPRIMVKKP</sequence>
<dbReference type="EMBL" id="GL768198">
    <property type="protein sequence ID" value="EFZ11808.1"/>
    <property type="molecule type" value="Genomic_DNA"/>
</dbReference>
<dbReference type="HOGENOM" id="CLU_143085_0_0_1"/>
<evidence type="ECO:0000313" key="1">
    <source>
        <dbReference type="EMBL" id="EFZ11808.1"/>
    </source>
</evidence>